<proteinExistence type="predicted"/>
<evidence type="ECO:0000313" key="2">
    <source>
        <dbReference type="Proteomes" id="UP000464178"/>
    </source>
</evidence>
<dbReference type="KEGG" id="gms:SOIL9_60050"/>
<keyword evidence="2" id="KW-1185">Reference proteome</keyword>
<sequence>MKALRDSLPARDRGRLRRIRKDAVVSVRVLSALKMLSEHRLDQSLHTCLCRPRASDGKKLTVQVVQKIGKKDLTVLIQSPFRWGR</sequence>
<reference evidence="1 2" key="1">
    <citation type="submission" date="2019-05" db="EMBL/GenBank/DDBJ databases">
        <authorList>
            <consortium name="Science for Life Laboratories"/>
        </authorList>
    </citation>
    <scope>NUCLEOTIDE SEQUENCE [LARGE SCALE GENOMIC DNA]</scope>
    <source>
        <strain evidence="1">Soil9</strain>
    </source>
</reference>
<dbReference type="AlphaFoldDB" id="A0A6P2CRZ9"/>
<protein>
    <submittedName>
        <fullName evidence="1">Uncharacterized protein</fullName>
    </submittedName>
</protein>
<organism evidence="1 2">
    <name type="scientific">Gemmata massiliana</name>
    <dbReference type="NCBI Taxonomy" id="1210884"/>
    <lineage>
        <taxon>Bacteria</taxon>
        <taxon>Pseudomonadati</taxon>
        <taxon>Planctomycetota</taxon>
        <taxon>Planctomycetia</taxon>
        <taxon>Gemmatales</taxon>
        <taxon>Gemmataceae</taxon>
        <taxon>Gemmata</taxon>
    </lineage>
</organism>
<evidence type="ECO:0000313" key="1">
    <source>
        <dbReference type="EMBL" id="VTR91709.1"/>
    </source>
</evidence>
<dbReference type="Proteomes" id="UP000464178">
    <property type="component" value="Chromosome"/>
</dbReference>
<dbReference type="EMBL" id="LR593886">
    <property type="protein sequence ID" value="VTR91709.1"/>
    <property type="molecule type" value="Genomic_DNA"/>
</dbReference>
<gene>
    <name evidence="1" type="ORF">SOIL9_60050</name>
</gene>
<accession>A0A6P2CRZ9</accession>
<name>A0A6P2CRZ9_9BACT</name>